<dbReference type="GO" id="GO:0000796">
    <property type="term" value="C:condensin complex"/>
    <property type="evidence" value="ECO:0007669"/>
    <property type="project" value="TreeGrafter"/>
</dbReference>
<proteinExistence type="inferred from homology"/>
<keyword evidence="12" id="KW-1185">Reference proteome</keyword>
<reference evidence="11 12" key="1">
    <citation type="journal article" date="2020" name="Nat. Food">
        <title>A phased Vanilla planifolia genome enables genetic improvement of flavour and production.</title>
        <authorList>
            <person name="Hasing T."/>
            <person name="Tang H."/>
            <person name="Brym M."/>
            <person name="Khazi F."/>
            <person name="Huang T."/>
            <person name="Chambers A.H."/>
        </authorList>
    </citation>
    <scope>NUCLEOTIDE SEQUENCE [LARGE SCALE GENOMIC DNA]</scope>
    <source>
        <tissue evidence="11">Leaf</tissue>
    </source>
</reference>
<gene>
    <name evidence="11" type="ORF">HPP92_012404</name>
</gene>
<evidence type="ECO:0000256" key="4">
    <source>
        <dbReference type="ARBA" id="ARBA00023067"/>
    </source>
</evidence>
<evidence type="ECO:0000256" key="6">
    <source>
        <dbReference type="ARBA" id="ARBA00030479"/>
    </source>
</evidence>
<feature type="compositionally biased region" description="Basic and acidic residues" evidence="7">
    <location>
        <begin position="478"/>
        <end position="494"/>
    </location>
</feature>
<dbReference type="AlphaFoldDB" id="A0A835R2I2"/>
<dbReference type="Proteomes" id="UP000636800">
    <property type="component" value="Chromosome 5"/>
</dbReference>
<protein>
    <recommendedName>
        <fullName evidence="3">Condensin-2 complex subunit H2</fullName>
    </recommendedName>
    <alternativeName>
        <fullName evidence="6">Non-SMC condensin II complex subunit H2</fullName>
    </alternativeName>
</protein>
<dbReference type="OrthoDB" id="190846at2759"/>
<dbReference type="EMBL" id="JADCNL010000005">
    <property type="protein sequence ID" value="KAG0481546.1"/>
    <property type="molecule type" value="Genomic_DNA"/>
</dbReference>
<evidence type="ECO:0000256" key="3">
    <source>
        <dbReference type="ARBA" id="ARBA00016903"/>
    </source>
</evidence>
<evidence type="ECO:0000256" key="5">
    <source>
        <dbReference type="ARBA" id="ARBA00023242"/>
    </source>
</evidence>
<comment type="subcellular location">
    <subcellularLocation>
        <location evidence="1">Nucleus</location>
    </subcellularLocation>
</comment>
<feature type="compositionally biased region" description="Basic and acidic residues" evidence="7">
    <location>
        <begin position="722"/>
        <end position="733"/>
    </location>
</feature>
<evidence type="ECO:0000313" key="11">
    <source>
        <dbReference type="EMBL" id="KAG0481546.1"/>
    </source>
</evidence>
<dbReference type="InterPro" id="IPR031739">
    <property type="entry name" value="Ncaph2"/>
</dbReference>
<evidence type="ECO:0000256" key="1">
    <source>
        <dbReference type="ARBA" id="ARBA00004123"/>
    </source>
</evidence>
<dbReference type="Pfam" id="PF16858">
    <property type="entry name" value="CNDH2_C"/>
    <property type="match status" value="1"/>
</dbReference>
<feature type="domain" description="Condensin-2 complex subunit H2 C-terminal" evidence="9">
    <location>
        <begin position="531"/>
        <end position="664"/>
    </location>
</feature>
<dbReference type="InterPro" id="IPR009378">
    <property type="entry name" value="H2_N"/>
</dbReference>
<name>A0A835R2I2_VANPL</name>
<feature type="region of interest" description="Disordered" evidence="7">
    <location>
        <begin position="296"/>
        <end position="342"/>
    </location>
</feature>
<dbReference type="Pfam" id="PF16869">
    <property type="entry name" value="CNDH2_M"/>
    <property type="match status" value="1"/>
</dbReference>
<evidence type="ECO:0000259" key="9">
    <source>
        <dbReference type="Pfam" id="PF16858"/>
    </source>
</evidence>
<dbReference type="InterPro" id="IPR031737">
    <property type="entry name" value="CNDH2_C"/>
</dbReference>
<feature type="compositionally biased region" description="Low complexity" evidence="7">
    <location>
        <begin position="677"/>
        <end position="689"/>
    </location>
</feature>
<sequence>MCLIPSLTSHLPFERDFEKPKSPLAVALPLSLSGFRFSNEVSASQSTWLSSAPHRNKTSIARLCEGCASLGPQWFVHLNFTKMSDKELSPEAGGGASGKFQFLQPSRDPQSNWEVDLAKNLEEYLLKICSGEVSSEQSVNFAEAALLLQGSVQVYSRKVEYLYSLVLHILEFLSQKSQDQQEKVSVAPDDSAPAIAIHGEDEVFLGLDDVPVDPKNSRDNGLDKHEISYNFVKAPANLLVLEGDCLDTGGNANEFESYLLANTGFYGDFLLLDPCDAGEIDNFLKNGNAFDKELEQASAKRGTSGRPKTRESSFQTPVRRSAGSFRPSTGKEHAYEMSSGNLCSKPQADQSYNKKDFCNLKESNFGYADVDESDEDEDPWKPLNPHEAGNLKIKPFRKGRKLGCQTNSKSNRKGRTTKFPLAKMDGIISSELAESYEVKVRLKETKDTSQCLPLYEKLRGSLSFGSHLPFDDFGDNDQEARDENDLPDFGHSDCDMGMEVHTNNEKLGMDGAKEPGGAGPSSLDDLCCSASLEDLCRSHLDALLATIAETEKQTELAARVSTWKQKIERAIDEQEEHSAFDIHHYGERILDKLSLEGSHTGGMPFTDVVAGQPKYEVARTFSALLQLVNNGSVDLQRPSSNGEPVCYTTKNPFHVKLLHAKRRKVQVHVSSLKKRMPSPSLKSSDSTSPLRRSPGNGKVSSKLKKAGLSRHTPDGKRRRRSGRIEHLHSATDV</sequence>
<evidence type="ECO:0000313" key="12">
    <source>
        <dbReference type="Proteomes" id="UP000636800"/>
    </source>
</evidence>
<evidence type="ECO:0000256" key="2">
    <source>
        <dbReference type="ARBA" id="ARBA00007844"/>
    </source>
</evidence>
<dbReference type="InterPro" id="IPR031719">
    <property type="entry name" value="H2_M"/>
</dbReference>
<dbReference type="Pfam" id="PF06278">
    <property type="entry name" value="CNDH2_N"/>
    <property type="match status" value="1"/>
</dbReference>
<organism evidence="11 12">
    <name type="scientific">Vanilla planifolia</name>
    <name type="common">Vanilla</name>
    <dbReference type="NCBI Taxonomy" id="51239"/>
    <lineage>
        <taxon>Eukaryota</taxon>
        <taxon>Viridiplantae</taxon>
        <taxon>Streptophyta</taxon>
        <taxon>Embryophyta</taxon>
        <taxon>Tracheophyta</taxon>
        <taxon>Spermatophyta</taxon>
        <taxon>Magnoliopsida</taxon>
        <taxon>Liliopsida</taxon>
        <taxon>Asparagales</taxon>
        <taxon>Orchidaceae</taxon>
        <taxon>Vanilloideae</taxon>
        <taxon>Vanilleae</taxon>
        <taxon>Vanilla</taxon>
    </lineage>
</organism>
<feature type="region of interest" description="Disordered" evidence="7">
    <location>
        <begin position="473"/>
        <end position="494"/>
    </location>
</feature>
<dbReference type="GO" id="GO:0051306">
    <property type="term" value="P:mitotic sister chromatid separation"/>
    <property type="evidence" value="ECO:0007669"/>
    <property type="project" value="TreeGrafter"/>
</dbReference>
<evidence type="ECO:0000259" key="8">
    <source>
        <dbReference type="Pfam" id="PF06278"/>
    </source>
</evidence>
<feature type="region of interest" description="Disordered" evidence="7">
    <location>
        <begin position="369"/>
        <end position="390"/>
    </location>
</feature>
<evidence type="ECO:0000256" key="7">
    <source>
        <dbReference type="SAM" id="MobiDB-lite"/>
    </source>
</evidence>
<keyword evidence="4" id="KW-0226">DNA condensation</keyword>
<comment type="similarity">
    <text evidence="2">Belongs to the CND2 H2 (condensin-2 subunit 2) family.</text>
</comment>
<comment type="caution">
    <text evidence="11">The sequence shown here is derived from an EMBL/GenBank/DDBJ whole genome shotgun (WGS) entry which is preliminary data.</text>
</comment>
<feature type="compositionally biased region" description="Acidic residues" evidence="7">
    <location>
        <begin position="369"/>
        <end position="378"/>
    </location>
</feature>
<feature type="domain" description="Condensin II complex subunit H2 N-terminal" evidence="8">
    <location>
        <begin position="100"/>
        <end position="211"/>
    </location>
</feature>
<keyword evidence="5" id="KW-0539">Nucleus</keyword>
<evidence type="ECO:0000259" key="10">
    <source>
        <dbReference type="Pfam" id="PF16869"/>
    </source>
</evidence>
<feature type="region of interest" description="Disordered" evidence="7">
    <location>
        <begin position="668"/>
        <end position="733"/>
    </location>
</feature>
<dbReference type="GO" id="GO:0003682">
    <property type="term" value="F:chromatin binding"/>
    <property type="evidence" value="ECO:0007669"/>
    <property type="project" value="TreeGrafter"/>
</dbReference>
<feature type="domain" description="Condensin II complex subunit H2 middle" evidence="10">
    <location>
        <begin position="233"/>
        <end position="375"/>
    </location>
</feature>
<dbReference type="PANTHER" id="PTHR14324:SF3">
    <property type="entry name" value="CONDENSIN-2 COMPLEX SUBUNIT H2"/>
    <property type="match status" value="1"/>
</dbReference>
<dbReference type="PANTHER" id="PTHR14324">
    <property type="entry name" value="CONDENSIN-2 COMPLEX SUBUNIT H2"/>
    <property type="match status" value="1"/>
</dbReference>
<dbReference type="GO" id="GO:0010032">
    <property type="term" value="P:meiotic chromosome condensation"/>
    <property type="evidence" value="ECO:0007669"/>
    <property type="project" value="TreeGrafter"/>
</dbReference>
<accession>A0A835R2I2</accession>
<dbReference type="GO" id="GO:0005634">
    <property type="term" value="C:nucleus"/>
    <property type="evidence" value="ECO:0007669"/>
    <property type="project" value="UniProtKB-SubCell"/>
</dbReference>